<feature type="transmembrane region" description="Helical" evidence="1">
    <location>
        <begin position="62"/>
        <end position="83"/>
    </location>
</feature>
<dbReference type="EMBL" id="FTOT01000004">
    <property type="protein sequence ID" value="SIT00289.1"/>
    <property type="molecule type" value="Genomic_DNA"/>
</dbReference>
<keyword evidence="1" id="KW-0812">Transmembrane</keyword>
<dbReference type="STRING" id="1086013.SAMN05421774_10439"/>
<keyword evidence="1" id="KW-1133">Transmembrane helix</keyword>
<dbReference type="RefSeq" id="WP_076531208.1">
    <property type="nucleotide sequence ID" value="NZ_BMEH01000004.1"/>
</dbReference>
<accession>A0A1N7NPY5</accession>
<dbReference type="GO" id="GO:0016020">
    <property type="term" value="C:membrane"/>
    <property type="evidence" value="ECO:0007669"/>
    <property type="project" value="InterPro"/>
</dbReference>
<organism evidence="3 4">
    <name type="scientific">Gemmobacter megaterium</name>
    <dbReference type="NCBI Taxonomy" id="1086013"/>
    <lineage>
        <taxon>Bacteria</taxon>
        <taxon>Pseudomonadati</taxon>
        <taxon>Pseudomonadota</taxon>
        <taxon>Alphaproteobacteria</taxon>
        <taxon>Rhodobacterales</taxon>
        <taxon>Paracoccaceae</taxon>
        <taxon>Gemmobacter</taxon>
    </lineage>
</organism>
<keyword evidence="4" id="KW-1185">Reference proteome</keyword>
<gene>
    <name evidence="3" type="ORF">SAMN05421774_10439</name>
</gene>
<name>A0A1N7NPY5_9RHOB</name>
<evidence type="ECO:0000259" key="2">
    <source>
        <dbReference type="Pfam" id="PF01478"/>
    </source>
</evidence>
<feature type="domain" description="Prepilin type IV endopeptidase peptidase" evidence="2">
    <location>
        <begin position="17"/>
        <end position="118"/>
    </location>
</feature>
<dbReference type="OrthoDB" id="7709484at2"/>
<proteinExistence type="predicted"/>
<protein>
    <submittedName>
        <fullName evidence="3">Prepilin peptidase CpaA</fullName>
    </submittedName>
</protein>
<feature type="transmembrane region" description="Helical" evidence="1">
    <location>
        <begin position="103"/>
        <end position="122"/>
    </location>
</feature>
<dbReference type="AlphaFoldDB" id="A0A1N7NPY5"/>
<dbReference type="GO" id="GO:0004190">
    <property type="term" value="F:aspartic-type endopeptidase activity"/>
    <property type="evidence" value="ECO:0007669"/>
    <property type="project" value="InterPro"/>
</dbReference>
<dbReference type="Proteomes" id="UP000186141">
    <property type="component" value="Unassembled WGS sequence"/>
</dbReference>
<keyword evidence="1" id="KW-0472">Membrane</keyword>
<sequence>MLTATAREALWFLPLVAPIALWVAWSDMKFMKIPNNAVLALAGVFAIIGLVALPLPEYGWRWLHLGIVLGITFALTIAGLIGAGDAKFAAAMAPFVALGDLRLFIGIFAASLLAAFVAHRLMRALPPIRRATPDWISWTSKKFPMGLALAGALLMHLGLVAAYGR</sequence>
<feature type="transmembrane region" description="Helical" evidence="1">
    <location>
        <begin position="9"/>
        <end position="25"/>
    </location>
</feature>
<evidence type="ECO:0000256" key="1">
    <source>
        <dbReference type="SAM" id="Phobius"/>
    </source>
</evidence>
<dbReference type="InterPro" id="IPR000045">
    <property type="entry name" value="Prepilin_IV_endopep_pep"/>
</dbReference>
<dbReference type="Pfam" id="PF01478">
    <property type="entry name" value="Peptidase_A24"/>
    <property type="match status" value="1"/>
</dbReference>
<reference evidence="3 4" key="1">
    <citation type="submission" date="2017-01" db="EMBL/GenBank/DDBJ databases">
        <authorList>
            <person name="Mah S.A."/>
            <person name="Swanson W.J."/>
            <person name="Moy G.W."/>
            <person name="Vacquier V.D."/>
        </authorList>
    </citation>
    <scope>NUCLEOTIDE SEQUENCE [LARGE SCALE GENOMIC DNA]</scope>
    <source>
        <strain evidence="3 4">DSM 26375</strain>
    </source>
</reference>
<feature type="transmembrane region" description="Helical" evidence="1">
    <location>
        <begin position="143"/>
        <end position="163"/>
    </location>
</feature>
<evidence type="ECO:0000313" key="3">
    <source>
        <dbReference type="EMBL" id="SIT00289.1"/>
    </source>
</evidence>
<evidence type="ECO:0000313" key="4">
    <source>
        <dbReference type="Proteomes" id="UP000186141"/>
    </source>
</evidence>
<feature type="transmembrane region" description="Helical" evidence="1">
    <location>
        <begin position="37"/>
        <end position="55"/>
    </location>
</feature>
<dbReference type="Gene3D" id="1.20.120.1220">
    <property type="match status" value="1"/>
</dbReference>